<dbReference type="PRINTS" id="PR00081">
    <property type="entry name" value="GDHRDH"/>
</dbReference>
<dbReference type="CDD" id="cd05233">
    <property type="entry name" value="SDR_c"/>
    <property type="match status" value="1"/>
</dbReference>
<dbReference type="OrthoDB" id="8613661at2"/>
<dbReference type="AlphaFoldDB" id="U3B1V1"/>
<evidence type="ECO:0000256" key="1">
    <source>
        <dbReference type="ARBA" id="ARBA00006484"/>
    </source>
</evidence>
<dbReference type="RefSeq" id="WP_021713658.1">
    <property type="nucleotide sequence ID" value="NZ_BATM01000021.1"/>
</dbReference>
<dbReference type="Proteomes" id="UP000016562">
    <property type="component" value="Unassembled WGS sequence"/>
</dbReference>
<comment type="similarity">
    <text evidence="1">Belongs to the short-chain dehydrogenases/reductases (SDR) family.</text>
</comment>
<dbReference type="STRING" id="1219080.VEZ01S_21_00720"/>
<sequence length="240" mass="25589">MDLNFKGKNIVITGGSSGIGASMVKTFLEEGANVYFCGRSQEKIDLALENLKDFKHVFSKQLDVSKEADFKAWIAEIGTVDVFIPNVSALSGSWEESIDIDLLATVKNIEAVIPAMTNPNPAVTFIGSISANISDSASAYASIKAALTHYVYSLSKQYAGKIRFNTIAPGSTLFPGGGWDGYRIAAPTEFKAKEDAHPMGRLASPEEIANAAVFISSTRASYISGEVLHVDGGELASARL</sequence>
<organism evidence="2 3">
    <name type="scientific">Vibrio ezurae NBRC 102218</name>
    <dbReference type="NCBI Taxonomy" id="1219080"/>
    <lineage>
        <taxon>Bacteria</taxon>
        <taxon>Pseudomonadati</taxon>
        <taxon>Pseudomonadota</taxon>
        <taxon>Gammaproteobacteria</taxon>
        <taxon>Vibrionales</taxon>
        <taxon>Vibrionaceae</taxon>
        <taxon>Vibrio</taxon>
    </lineage>
</organism>
<reference evidence="2 3" key="1">
    <citation type="submission" date="2013-09" db="EMBL/GenBank/DDBJ databases">
        <title>Whole genome shotgun sequence of Vibrio ezurae NBRC 102218.</title>
        <authorList>
            <person name="Yoshida I."/>
            <person name="Hosoyama A."/>
            <person name="Numata M."/>
            <person name="Hashimoto M."/>
            <person name="Hosoyama Y."/>
            <person name="Tsuchikane K."/>
            <person name="Noguchi M."/>
            <person name="Hirakata S."/>
            <person name="Ichikawa N."/>
            <person name="Ohji S."/>
            <person name="Yamazoe A."/>
            <person name="Fujita N."/>
        </authorList>
    </citation>
    <scope>NUCLEOTIDE SEQUENCE [LARGE SCALE GENOMIC DNA]</scope>
    <source>
        <strain evidence="2 3">NBRC 102218</strain>
    </source>
</reference>
<keyword evidence="3" id="KW-1185">Reference proteome</keyword>
<evidence type="ECO:0000313" key="3">
    <source>
        <dbReference type="Proteomes" id="UP000016562"/>
    </source>
</evidence>
<dbReference type="EMBL" id="BATM01000021">
    <property type="protein sequence ID" value="GAD79950.1"/>
    <property type="molecule type" value="Genomic_DNA"/>
</dbReference>
<dbReference type="Gene3D" id="3.40.50.720">
    <property type="entry name" value="NAD(P)-binding Rossmann-like Domain"/>
    <property type="match status" value="1"/>
</dbReference>
<accession>U3B1V1</accession>
<dbReference type="GO" id="GO:0016616">
    <property type="term" value="F:oxidoreductase activity, acting on the CH-OH group of donors, NAD or NADP as acceptor"/>
    <property type="evidence" value="ECO:0007669"/>
    <property type="project" value="TreeGrafter"/>
</dbReference>
<name>U3B1V1_9VIBR</name>
<dbReference type="InterPro" id="IPR002347">
    <property type="entry name" value="SDR_fam"/>
</dbReference>
<protein>
    <submittedName>
        <fullName evidence="2">Putative oxidoreductase</fullName>
    </submittedName>
</protein>
<dbReference type="SUPFAM" id="SSF51735">
    <property type="entry name" value="NAD(P)-binding Rossmann-fold domains"/>
    <property type="match status" value="1"/>
</dbReference>
<dbReference type="InterPro" id="IPR036291">
    <property type="entry name" value="NAD(P)-bd_dom_sf"/>
</dbReference>
<dbReference type="Pfam" id="PF13561">
    <property type="entry name" value="adh_short_C2"/>
    <property type="match status" value="1"/>
</dbReference>
<evidence type="ECO:0000313" key="2">
    <source>
        <dbReference type="EMBL" id="GAD79950.1"/>
    </source>
</evidence>
<gene>
    <name evidence="2" type="ORF">VEZ01S_21_00720</name>
</gene>
<proteinExistence type="inferred from homology"/>
<dbReference type="eggNOG" id="COG1028">
    <property type="taxonomic scope" value="Bacteria"/>
</dbReference>
<dbReference type="PANTHER" id="PTHR42760">
    <property type="entry name" value="SHORT-CHAIN DEHYDROGENASES/REDUCTASES FAMILY MEMBER"/>
    <property type="match status" value="1"/>
</dbReference>
<comment type="caution">
    <text evidence="2">The sequence shown here is derived from an EMBL/GenBank/DDBJ whole genome shotgun (WGS) entry which is preliminary data.</text>
</comment>